<dbReference type="GO" id="GO:0008360">
    <property type="term" value="P:regulation of cell shape"/>
    <property type="evidence" value="ECO:0007669"/>
    <property type="project" value="UniProtKB-KW"/>
</dbReference>
<dbReference type="InterPro" id="IPR050515">
    <property type="entry name" value="Beta-lactam/transpept"/>
</dbReference>
<dbReference type="Pfam" id="PF00905">
    <property type="entry name" value="Transpeptidase"/>
    <property type="match status" value="1"/>
</dbReference>
<evidence type="ECO:0000256" key="13">
    <source>
        <dbReference type="ARBA" id="ARBA00034000"/>
    </source>
</evidence>
<keyword evidence="11 14" id="KW-0472">Membrane</keyword>
<dbReference type="GO" id="GO:0008658">
    <property type="term" value="F:penicillin binding"/>
    <property type="evidence" value="ECO:0007669"/>
    <property type="project" value="InterPro"/>
</dbReference>
<evidence type="ECO:0000256" key="4">
    <source>
        <dbReference type="ARBA" id="ARBA00007171"/>
    </source>
</evidence>
<dbReference type="EC" id="3.4.16.4" evidence="5"/>
<comment type="catalytic activity">
    <reaction evidence="13">
        <text>Preferential cleavage: (Ac)2-L-Lys-D-Ala-|-D-Ala. Also transpeptidation of peptidyl-alanyl moieties that are N-acyl substituents of D-alanine.</text>
        <dbReference type="EC" id="3.4.16.4"/>
    </reaction>
</comment>
<keyword evidence="18" id="KW-1185">Reference proteome</keyword>
<gene>
    <name evidence="17" type="ORF">DES38_10478</name>
</gene>
<evidence type="ECO:0000256" key="9">
    <source>
        <dbReference type="ARBA" id="ARBA00022984"/>
    </source>
</evidence>
<proteinExistence type="inferred from homology"/>
<dbReference type="GO" id="GO:0009252">
    <property type="term" value="P:peptidoglycan biosynthetic process"/>
    <property type="evidence" value="ECO:0007669"/>
    <property type="project" value="UniProtKB-UniPathway"/>
</dbReference>
<organism evidence="17 18">
    <name type="scientific">Streptohalobacillus salinus</name>
    <dbReference type="NCBI Taxonomy" id="621096"/>
    <lineage>
        <taxon>Bacteria</taxon>
        <taxon>Bacillati</taxon>
        <taxon>Bacillota</taxon>
        <taxon>Bacilli</taxon>
        <taxon>Bacillales</taxon>
        <taxon>Bacillaceae</taxon>
        <taxon>Streptohalobacillus</taxon>
    </lineage>
</organism>
<evidence type="ECO:0000256" key="14">
    <source>
        <dbReference type="SAM" id="Phobius"/>
    </source>
</evidence>
<dbReference type="AlphaFoldDB" id="A0A2V3WDT4"/>
<accession>A0A2V3WDT4</accession>
<comment type="caution">
    <text evidence="17">The sequence shown here is derived from an EMBL/GenBank/DDBJ whole genome shotgun (WGS) entry which is preliminary data.</text>
</comment>
<evidence type="ECO:0000256" key="7">
    <source>
        <dbReference type="ARBA" id="ARBA00022692"/>
    </source>
</evidence>
<evidence type="ECO:0000259" key="15">
    <source>
        <dbReference type="Pfam" id="PF00905"/>
    </source>
</evidence>
<dbReference type="Pfam" id="PF03717">
    <property type="entry name" value="PBP_dimer"/>
    <property type="match status" value="1"/>
</dbReference>
<evidence type="ECO:0000256" key="2">
    <source>
        <dbReference type="ARBA" id="ARBA00004236"/>
    </source>
</evidence>
<evidence type="ECO:0000256" key="11">
    <source>
        <dbReference type="ARBA" id="ARBA00023136"/>
    </source>
</evidence>
<name>A0A2V3WDT4_9BACI</name>
<evidence type="ECO:0000256" key="3">
    <source>
        <dbReference type="ARBA" id="ARBA00004752"/>
    </source>
</evidence>
<evidence type="ECO:0000256" key="10">
    <source>
        <dbReference type="ARBA" id="ARBA00022989"/>
    </source>
</evidence>
<dbReference type="Gene3D" id="1.10.10.1230">
    <property type="entry name" value="Penicillin-binding protein, N-terminal non-catalytic domain, head sub-domain"/>
    <property type="match status" value="1"/>
</dbReference>
<dbReference type="InterPro" id="IPR012338">
    <property type="entry name" value="Beta-lactam/transpept-like"/>
</dbReference>
<dbReference type="EMBL" id="QJJR01000004">
    <property type="protein sequence ID" value="PXW91646.1"/>
    <property type="molecule type" value="Genomic_DNA"/>
</dbReference>
<evidence type="ECO:0000256" key="1">
    <source>
        <dbReference type="ARBA" id="ARBA00004167"/>
    </source>
</evidence>
<dbReference type="InterPro" id="IPR005311">
    <property type="entry name" value="PBP_dimer"/>
</dbReference>
<dbReference type="SUPFAM" id="SSF56519">
    <property type="entry name" value="Penicillin binding protein dimerisation domain"/>
    <property type="match status" value="1"/>
</dbReference>
<dbReference type="InterPro" id="IPR001460">
    <property type="entry name" value="PCN-bd_Tpept"/>
</dbReference>
<dbReference type="PANTHER" id="PTHR30627">
    <property type="entry name" value="PEPTIDOGLYCAN D,D-TRANSPEPTIDASE"/>
    <property type="match status" value="1"/>
</dbReference>
<comment type="similarity">
    <text evidence="4">Belongs to the transpeptidase family.</text>
</comment>
<dbReference type="Gene3D" id="3.90.1310.10">
    <property type="entry name" value="Penicillin-binding protein 2a (Domain 2)"/>
    <property type="match status" value="1"/>
</dbReference>
<evidence type="ECO:0000313" key="17">
    <source>
        <dbReference type="EMBL" id="PXW91646.1"/>
    </source>
</evidence>
<comment type="subcellular location">
    <subcellularLocation>
        <location evidence="2">Cell membrane</location>
    </subcellularLocation>
    <subcellularLocation>
        <location evidence="1">Membrane</location>
        <topology evidence="1">Single-pass membrane protein</topology>
    </subcellularLocation>
</comment>
<dbReference type="GO" id="GO:0005886">
    <property type="term" value="C:plasma membrane"/>
    <property type="evidence" value="ECO:0007669"/>
    <property type="project" value="UniProtKB-SubCell"/>
</dbReference>
<feature type="domain" description="Penicillin-binding protein transpeptidase" evidence="15">
    <location>
        <begin position="355"/>
        <end position="677"/>
    </location>
</feature>
<keyword evidence="7 14" id="KW-0812">Transmembrane</keyword>
<comment type="pathway">
    <text evidence="3">Cell wall biogenesis; peptidoglycan biosynthesis.</text>
</comment>
<dbReference type="GO" id="GO:0071555">
    <property type="term" value="P:cell wall organization"/>
    <property type="evidence" value="ECO:0007669"/>
    <property type="project" value="UniProtKB-KW"/>
</dbReference>
<keyword evidence="12" id="KW-0961">Cell wall biogenesis/degradation</keyword>
<feature type="transmembrane region" description="Helical" evidence="14">
    <location>
        <begin position="12"/>
        <end position="34"/>
    </location>
</feature>
<keyword evidence="8" id="KW-0133">Cell shape</keyword>
<dbReference type="GO" id="GO:0009002">
    <property type="term" value="F:serine-type D-Ala-D-Ala carboxypeptidase activity"/>
    <property type="evidence" value="ECO:0007669"/>
    <property type="project" value="UniProtKB-EC"/>
</dbReference>
<dbReference type="RefSeq" id="WP_110250947.1">
    <property type="nucleotide sequence ID" value="NZ_QJJR01000004.1"/>
</dbReference>
<protein>
    <recommendedName>
        <fullName evidence="5">serine-type D-Ala-D-Ala carboxypeptidase</fullName>
        <ecNumber evidence="5">3.4.16.4</ecNumber>
    </recommendedName>
</protein>
<evidence type="ECO:0000256" key="6">
    <source>
        <dbReference type="ARBA" id="ARBA00022475"/>
    </source>
</evidence>
<dbReference type="Gene3D" id="3.40.710.10">
    <property type="entry name" value="DD-peptidase/beta-lactamase superfamily"/>
    <property type="match status" value="1"/>
</dbReference>
<dbReference type="UniPathway" id="UPA00219"/>
<keyword evidence="10 14" id="KW-1133">Transmembrane helix</keyword>
<dbReference type="PANTHER" id="PTHR30627:SF2">
    <property type="entry name" value="PEPTIDOGLYCAN D,D-TRANSPEPTIDASE MRDA"/>
    <property type="match status" value="1"/>
</dbReference>
<sequence>MAKKKKRTTIPIRLNVFFLFVFLLFSVLILQLGVVQILNGEEAREKLNETENTKSTIAVPRGLMYDRYGRLVLDNEPVRSITYTPPKNGDSNQTKLEIADKLAALMRMEESDEDLDELIRERDKKEFWYVYDREHRLAVQERLSEEDSELDASARYQRELDLITAEDYNMFDWSDPHLLNTVAIKKELDQAFELSAHTIKNEGVTEEEYALISENLGELPGIDAKIDWNRVRPYGSLFQSFIGNVSSSDAGIPRDNQEYYLNLGYSLNDRVGESGLELSYESYLRGRKEIIQYTTDNDGNILGTNTVREGQSGHDLVLTVDMDFQAALDEIVKDELETYINQDPYRNRFMSDALVAVLDPQTGDVLALSAAHYNRGDNEYVDEAYRTIYDAHIPGSIVKGATVLTGYQQDVIDIGTVFNDRPIKIAGTQVKKSWRDFGLINDLGALEQSSNVYMFEIAMRISGATYNYDEPLYNFDRSSFQTMRNSFHQFGLGSKTGIDLPFESTGYVGTNIQDGGLLLDYAIGQYDTFTTLQLAQYVSTIANDGYRLSPRIVKEVRETNGNKELLGPVLESYSPNALNRIAVDERYIERVQQGFRQAATDGTGRTHWANNPYNVAIKTGTAQNEFTEDGAKQYTNNLTLVGYAPFEEPELAFAIVVPRAGVGNDQNGIHHNIGNRLVDEYFKIKAEHNQGITVSEDETLADGVANTVTEEND</sequence>
<feature type="domain" description="Penicillin-binding protein dimerisation" evidence="16">
    <location>
        <begin position="57"/>
        <end position="304"/>
    </location>
</feature>
<dbReference type="OrthoDB" id="9770103at2"/>
<evidence type="ECO:0000256" key="8">
    <source>
        <dbReference type="ARBA" id="ARBA00022960"/>
    </source>
</evidence>
<dbReference type="GO" id="GO:0071972">
    <property type="term" value="F:peptidoglycan L,D-transpeptidase activity"/>
    <property type="evidence" value="ECO:0007669"/>
    <property type="project" value="TreeGrafter"/>
</dbReference>
<evidence type="ECO:0000256" key="12">
    <source>
        <dbReference type="ARBA" id="ARBA00023316"/>
    </source>
</evidence>
<evidence type="ECO:0000256" key="5">
    <source>
        <dbReference type="ARBA" id="ARBA00012448"/>
    </source>
</evidence>
<dbReference type="SUPFAM" id="SSF56601">
    <property type="entry name" value="beta-lactamase/transpeptidase-like"/>
    <property type="match status" value="1"/>
</dbReference>
<reference evidence="17 18" key="1">
    <citation type="submission" date="2018-05" db="EMBL/GenBank/DDBJ databases">
        <title>Genomic Encyclopedia of Type Strains, Phase IV (KMG-IV): sequencing the most valuable type-strain genomes for metagenomic binning, comparative biology and taxonomic classification.</title>
        <authorList>
            <person name="Goeker M."/>
        </authorList>
    </citation>
    <scope>NUCLEOTIDE SEQUENCE [LARGE SCALE GENOMIC DNA]</scope>
    <source>
        <strain evidence="17 18">DSM 22440</strain>
    </source>
</reference>
<keyword evidence="9" id="KW-0573">Peptidoglycan synthesis</keyword>
<evidence type="ECO:0000313" key="18">
    <source>
        <dbReference type="Proteomes" id="UP000247922"/>
    </source>
</evidence>
<dbReference type="Proteomes" id="UP000247922">
    <property type="component" value="Unassembled WGS sequence"/>
</dbReference>
<evidence type="ECO:0000259" key="16">
    <source>
        <dbReference type="Pfam" id="PF03717"/>
    </source>
</evidence>
<keyword evidence="6" id="KW-1003">Cell membrane</keyword>
<dbReference type="InterPro" id="IPR036138">
    <property type="entry name" value="PBP_dimer_sf"/>
</dbReference>